<protein>
    <submittedName>
        <fullName evidence="6">40S ribosomal protein S20</fullName>
    </submittedName>
</protein>
<dbReference type="EMBL" id="KB320468">
    <property type="protein sequence ID" value="ELW71333.1"/>
    <property type="molecule type" value="Genomic_DNA"/>
</dbReference>
<evidence type="ECO:0000313" key="6">
    <source>
        <dbReference type="EMBL" id="ELW71333.1"/>
    </source>
</evidence>
<dbReference type="InParanoid" id="L9L8U6"/>
<evidence type="ECO:0000313" key="7">
    <source>
        <dbReference type="Proteomes" id="UP000011518"/>
    </source>
</evidence>
<reference evidence="7" key="2">
    <citation type="journal article" date="2013" name="Nat. Commun.">
        <title>Genome of the Chinese tree shrew.</title>
        <authorList>
            <person name="Fan Y."/>
            <person name="Huang Z.Y."/>
            <person name="Cao C.C."/>
            <person name="Chen C.S."/>
            <person name="Chen Y.X."/>
            <person name="Fan D.D."/>
            <person name="He J."/>
            <person name="Hou H.L."/>
            <person name="Hu L."/>
            <person name="Hu X.T."/>
            <person name="Jiang X.T."/>
            <person name="Lai R."/>
            <person name="Lang Y.S."/>
            <person name="Liang B."/>
            <person name="Liao S.G."/>
            <person name="Mu D."/>
            <person name="Ma Y.Y."/>
            <person name="Niu Y.Y."/>
            <person name="Sun X.Q."/>
            <person name="Xia J.Q."/>
            <person name="Xiao J."/>
            <person name="Xiong Z.Q."/>
            <person name="Xu L."/>
            <person name="Yang L."/>
            <person name="Zhang Y."/>
            <person name="Zhao W."/>
            <person name="Zhao X.D."/>
            <person name="Zheng Y.T."/>
            <person name="Zhou J.M."/>
            <person name="Zhu Y.B."/>
            <person name="Zhang G.J."/>
            <person name="Wang J."/>
            <person name="Yao Y.G."/>
        </authorList>
    </citation>
    <scope>NUCLEOTIDE SEQUENCE [LARGE SCALE GENOMIC DNA]</scope>
</reference>
<dbReference type="SUPFAM" id="SSF54999">
    <property type="entry name" value="Ribosomal protein S10"/>
    <property type="match status" value="1"/>
</dbReference>
<evidence type="ECO:0000256" key="1">
    <source>
        <dbReference type="ARBA" id="ARBA00007102"/>
    </source>
</evidence>
<dbReference type="InterPro" id="IPR027486">
    <property type="entry name" value="Ribosomal_uS10_dom"/>
</dbReference>
<gene>
    <name evidence="6" type="ORF">TREES_T100000171</name>
</gene>
<dbReference type="Proteomes" id="UP000011518">
    <property type="component" value="Unassembled WGS sequence"/>
</dbReference>
<reference evidence="7" key="1">
    <citation type="submission" date="2012-07" db="EMBL/GenBank/DDBJ databases">
        <title>Genome of the Chinese tree shrew, a rising model animal genetically related to primates.</title>
        <authorList>
            <person name="Zhang G."/>
            <person name="Fan Y."/>
            <person name="Yao Y."/>
            <person name="Huang Z."/>
        </authorList>
    </citation>
    <scope>NUCLEOTIDE SEQUENCE [LARGE SCALE GENOMIC DNA]</scope>
</reference>
<feature type="domain" description="Small ribosomal subunit protein uS10" evidence="5">
    <location>
        <begin position="67"/>
        <end position="131"/>
    </location>
</feature>
<dbReference type="Gene3D" id="3.30.70.600">
    <property type="entry name" value="Ribosomal protein S10 domain"/>
    <property type="match status" value="1"/>
</dbReference>
<dbReference type="Pfam" id="PF00338">
    <property type="entry name" value="Ribosomal_S10"/>
    <property type="match status" value="1"/>
</dbReference>
<accession>L9L8U6</accession>
<dbReference type="GO" id="GO:0003735">
    <property type="term" value="F:structural constituent of ribosome"/>
    <property type="evidence" value="ECO:0007669"/>
    <property type="project" value="InterPro"/>
</dbReference>
<dbReference type="PANTHER" id="PTHR11700">
    <property type="entry name" value="30S RIBOSOMAL PROTEIN S10 FAMILY MEMBER"/>
    <property type="match status" value="1"/>
</dbReference>
<proteinExistence type="inferred from homology"/>
<dbReference type="GO" id="GO:0005840">
    <property type="term" value="C:ribosome"/>
    <property type="evidence" value="ECO:0007669"/>
    <property type="project" value="UniProtKB-KW"/>
</dbReference>
<evidence type="ECO:0000259" key="5">
    <source>
        <dbReference type="Pfam" id="PF00338"/>
    </source>
</evidence>
<evidence type="ECO:0000256" key="4">
    <source>
        <dbReference type="SAM" id="MobiDB-lite"/>
    </source>
</evidence>
<evidence type="ECO:0000256" key="2">
    <source>
        <dbReference type="ARBA" id="ARBA00022980"/>
    </source>
</evidence>
<keyword evidence="2 6" id="KW-0689">Ribosomal protein</keyword>
<feature type="region of interest" description="Disordered" evidence="4">
    <location>
        <begin position="19"/>
        <end position="46"/>
    </location>
</feature>
<dbReference type="STRING" id="246437.L9L8U6"/>
<dbReference type="GO" id="GO:0006412">
    <property type="term" value="P:translation"/>
    <property type="evidence" value="ECO:0007669"/>
    <property type="project" value="InterPro"/>
</dbReference>
<sequence>MCRGRCGFLRKMWTQVQWSSGRPTPAPDAPVCSHRGTSKSGSPAVAMALKDTGEIPAEPEVAIHPIRITLTRPKAKALEKSGADWIRGLKEKNLKVKGPGRTPTKTSRITTRRIPCEGSKTRAHFRRRVHK</sequence>
<name>L9L8U6_TUPCH</name>
<comment type="similarity">
    <text evidence="1">Belongs to the universal ribosomal protein uS10 family.</text>
</comment>
<dbReference type="InterPro" id="IPR001848">
    <property type="entry name" value="Ribosomal_uS10"/>
</dbReference>
<keyword evidence="3" id="KW-0687">Ribonucleoprotein</keyword>
<dbReference type="GO" id="GO:1990904">
    <property type="term" value="C:ribonucleoprotein complex"/>
    <property type="evidence" value="ECO:0007669"/>
    <property type="project" value="UniProtKB-KW"/>
</dbReference>
<evidence type="ECO:0000256" key="3">
    <source>
        <dbReference type="ARBA" id="ARBA00023274"/>
    </source>
</evidence>
<organism evidence="6 7">
    <name type="scientific">Tupaia chinensis</name>
    <name type="common">Chinese tree shrew</name>
    <name type="synonym">Tupaia belangeri chinensis</name>
    <dbReference type="NCBI Taxonomy" id="246437"/>
    <lineage>
        <taxon>Eukaryota</taxon>
        <taxon>Metazoa</taxon>
        <taxon>Chordata</taxon>
        <taxon>Craniata</taxon>
        <taxon>Vertebrata</taxon>
        <taxon>Euteleostomi</taxon>
        <taxon>Mammalia</taxon>
        <taxon>Eutheria</taxon>
        <taxon>Euarchontoglires</taxon>
        <taxon>Scandentia</taxon>
        <taxon>Tupaiidae</taxon>
        <taxon>Tupaia</taxon>
    </lineage>
</organism>
<dbReference type="InterPro" id="IPR036838">
    <property type="entry name" value="Ribosomal_uS10_dom_sf"/>
</dbReference>
<dbReference type="AlphaFoldDB" id="L9L8U6"/>
<keyword evidence="7" id="KW-1185">Reference proteome</keyword>